<reference evidence="1" key="1">
    <citation type="submission" date="2009-07" db="EMBL/GenBank/DDBJ databases">
        <authorList>
            <person name="Weinstock G."/>
            <person name="Sodergren E."/>
            <person name="Clifton S."/>
            <person name="Fulton L."/>
            <person name="Fulton B."/>
            <person name="Courtney L."/>
            <person name="Fronick C."/>
            <person name="Harrison M."/>
            <person name="Strong C."/>
            <person name="Farmer C."/>
            <person name="Delahaunty K."/>
            <person name="Markovic C."/>
            <person name="Hall O."/>
            <person name="Minx P."/>
            <person name="Tomlinson C."/>
            <person name="Mitreva M."/>
            <person name="Nelson J."/>
            <person name="Hou S."/>
            <person name="Wollam A."/>
            <person name="Pepin K.H."/>
            <person name="Johnson M."/>
            <person name="Bhonagiri V."/>
            <person name="Nash W.E."/>
            <person name="Warren W."/>
            <person name="Chinwalla A."/>
            <person name="Mardis E.R."/>
            <person name="Wilson R.K."/>
        </authorList>
    </citation>
    <scope>NUCLEOTIDE SEQUENCE [LARGE SCALE GENOMIC DNA]</scope>
    <source>
        <strain evidence="1">ATCC 29256</strain>
    </source>
</reference>
<name>C6M4C1_NEISI</name>
<gene>
    <name evidence="1" type="ORF">NEISICOT_01367</name>
</gene>
<comment type="caution">
    <text evidence="1">The sequence shown here is derived from an EMBL/GenBank/DDBJ whole genome shotgun (WGS) entry which is preliminary data.</text>
</comment>
<proteinExistence type="predicted"/>
<sequence>MNCNFIEDYGVNMVQKRRHYQIISNEHVLWMCDCKIVNLKLHTVRQSGYGCLGTENQVN</sequence>
<protein>
    <submittedName>
        <fullName evidence="1">Uncharacterized protein</fullName>
    </submittedName>
</protein>
<dbReference type="EMBL" id="ACKO02000007">
    <property type="protein sequence ID" value="EET44704.1"/>
    <property type="molecule type" value="Genomic_DNA"/>
</dbReference>
<dbReference type="AlphaFoldDB" id="C6M4C1"/>
<accession>C6M4C1</accession>
<organism evidence="1 2">
    <name type="scientific">Neisseria sicca ATCC 29256</name>
    <dbReference type="NCBI Taxonomy" id="547045"/>
    <lineage>
        <taxon>Bacteria</taxon>
        <taxon>Pseudomonadati</taxon>
        <taxon>Pseudomonadota</taxon>
        <taxon>Betaproteobacteria</taxon>
        <taxon>Neisseriales</taxon>
        <taxon>Neisseriaceae</taxon>
        <taxon>Neisseria</taxon>
    </lineage>
</organism>
<evidence type="ECO:0000313" key="2">
    <source>
        <dbReference type="Proteomes" id="UP000005365"/>
    </source>
</evidence>
<evidence type="ECO:0000313" key="1">
    <source>
        <dbReference type="EMBL" id="EET44704.1"/>
    </source>
</evidence>
<keyword evidence="2" id="KW-1185">Reference proteome</keyword>
<dbReference type="Proteomes" id="UP000005365">
    <property type="component" value="Unassembled WGS sequence"/>
</dbReference>